<reference evidence="1" key="1">
    <citation type="journal article" date="2020" name="Nature">
        <title>Giant virus diversity and host interactions through global metagenomics.</title>
        <authorList>
            <person name="Schulz F."/>
            <person name="Roux S."/>
            <person name="Paez-Espino D."/>
            <person name="Jungbluth S."/>
            <person name="Walsh D.A."/>
            <person name="Denef V.J."/>
            <person name="McMahon K.D."/>
            <person name="Konstantinidis K.T."/>
            <person name="Eloe-Fadrosh E.A."/>
            <person name="Kyrpides N.C."/>
            <person name="Woyke T."/>
        </authorList>
    </citation>
    <scope>NUCLEOTIDE SEQUENCE</scope>
    <source>
        <strain evidence="1">GVMAG-S-1101171-110</strain>
    </source>
</reference>
<proteinExistence type="predicted"/>
<sequence>MLQLVHLGYCCNTFEIVRRQLGIQGPTGLFEYFTTENLSIITDVISAIKSGIDSSIVNGDNERVTVLNNNMRSHHYSVDDFKERFKRPAARFLDLVKSDEDCIFFRIEIFRSECSKATKEEVERFYQVIRSINPTRRIRFLLVGVQDQGVPIIVDEPYTEFQFHHRFFKASECNGDSYMRDNPKLCADFRSYLDEISPLDTNTV</sequence>
<evidence type="ECO:0008006" key="2">
    <source>
        <dbReference type="Google" id="ProtNLM"/>
    </source>
</evidence>
<protein>
    <recommendedName>
        <fullName evidence="2">Papain-like cysteine peptidase</fullName>
    </recommendedName>
</protein>
<evidence type="ECO:0000313" key="1">
    <source>
        <dbReference type="EMBL" id="QHU12295.1"/>
    </source>
</evidence>
<dbReference type="AlphaFoldDB" id="A0A6C0K2L0"/>
<name>A0A6C0K2L0_9ZZZZ</name>
<organism evidence="1">
    <name type="scientific">viral metagenome</name>
    <dbReference type="NCBI Taxonomy" id="1070528"/>
    <lineage>
        <taxon>unclassified sequences</taxon>
        <taxon>metagenomes</taxon>
        <taxon>organismal metagenomes</taxon>
    </lineage>
</organism>
<accession>A0A6C0K2L0</accession>
<dbReference type="EMBL" id="MN740798">
    <property type="protein sequence ID" value="QHU12295.1"/>
    <property type="molecule type" value="Genomic_DNA"/>
</dbReference>